<feature type="domain" description="D-isomer specific 2-hydroxyacid dehydrogenase NAD-binding" evidence="7">
    <location>
        <begin position="109"/>
        <end position="286"/>
    </location>
</feature>
<dbReference type="AlphaFoldDB" id="A0A2N6PL28"/>
<dbReference type="Pfam" id="PF00389">
    <property type="entry name" value="2-Hacid_dh"/>
    <property type="match status" value="1"/>
</dbReference>
<sequence length="318" mass="33322">MITAIWIGEQDPEVLSLLRDAFTPVPGAELIIPAGTAPSGEELARTEYILNGAGVLDEAVFSRAPNLKMVQRVGAGTDGIDFDAARRAGVTVANLPGANSVAVAELAVASLLACARHLPGLNTATHAGEWTPNRWLHSSIELSGKTAAIIGLGHIGRLLAARLTAFDMRLIYFDVFRQPPDVEEQLGIEFMALDDLLPLADVLSIHVPLTEETNGLIGAKQLAAMPTGSIVLNLSRASIVDEEALAASLHSGHTAGAGLDVFIGEPNIAGHPLLDAPNVVATPHAGAQTRDTVSRVFSRAVENLLEHAAGRTPAHVID</sequence>
<dbReference type="RefSeq" id="WP_102160413.1">
    <property type="nucleotide sequence ID" value="NZ_PNFZ01000001.1"/>
</dbReference>
<evidence type="ECO:0000256" key="3">
    <source>
        <dbReference type="ARBA" id="ARBA00023002"/>
    </source>
</evidence>
<keyword evidence="3 5" id="KW-0560">Oxidoreductase</keyword>
<dbReference type="SUPFAM" id="SSF51735">
    <property type="entry name" value="NAD(P)-binding Rossmann-fold domains"/>
    <property type="match status" value="1"/>
</dbReference>
<dbReference type="PROSITE" id="PS00670">
    <property type="entry name" value="D_2_HYDROXYACID_DH_2"/>
    <property type="match status" value="1"/>
</dbReference>
<evidence type="ECO:0000313" key="9">
    <source>
        <dbReference type="Proteomes" id="UP000235703"/>
    </source>
</evidence>
<feature type="domain" description="D-isomer specific 2-hydroxyacid dehydrogenase catalytic" evidence="6">
    <location>
        <begin position="55"/>
        <end position="317"/>
    </location>
</feature>
<evidence type="ECO:0000313" key="8">
    <source>
        <dbReference type="EMBL" id="PMB99402.1"/>
    </source>
</evidence>
<comment type="similarity">
    <text evidence="1 5">Belongs to the D-isomer specific 2-hydroxyacid dehydrogenase family.</text>
</comment>
<evidence type="ECO:0000256" key="2">
    <source>
        <dbReference type="ARBA" id="ARBA00022605"/>
    </source>
</evidence>
<proteinExistence type="inferred from homology"/>
<dbReference type="FunFam" id="3.40.50.720:FF:000203">
    <property type="entry name" value="D-3-phosphoglycerate dehydrogenase (SerA)"/>
    <property type="match status" value="1"/>
</dbReference>
<reference evidence="8 9" key="1">
    <citation type="submission" date="2017-09" db="EMBL/GenBank/DDBJ databases">
        <title>Bacterial strain isolated from the female urinary microbiota.</title>
        <authorList>
            <person name="Thomas-White K."/>
            <person name="Kumar N."/>
            <person name="Forster S."/>
            <person name="Putonti C."/>
            <person name="Lawley T."/>
            <person name="Wolfe A.J."/>
        </authorList>
    </citation>
    <scope>NUCLEOTIDE SEQUENCE [LARGE SCALE GENOMIC DNA]</scope>
    <source>
        <strain evidence="8 9">UMB0680</strain>
    </source>
</reference>
<dbReference type="InterPro" id="IPR036291">
    <property type="entry name" value="NAD(P)-bd_dom_sf"/>
</dbReference>
<comment type="caution">
    <text evidence="8">The sequence shown here is derived from an EMBL/GenBank/DDBJ whole genome shotgun (WGS) entry which is preliminary data.</text>
</comment>
<organism evidence="8 9">
    <name type="scientific">Brevibacterium luteolum</name>
    <dbReference type="NCBI Taxonomy" id="199591"/>
    <lineage>
        <taxon>Bacteria</taxon>
        <taxon>Bacillati</taxon>
        <taxon>Actinomycetota</taxon>
        <taxon>Actinomycetes</taxon>
        <taxon>Micrococcales</taxon>
        <taxon>Brevibacteriaceae</taxon>
        <taxon>Brevibacterium</taxon>
    </lineage>
</organism>
<dbReference type="InterPro" id="IPR006139">
    <property type="entry name" value="D-isomer_2_OHA_DH_cat_dom"/>
</dbReference>
<gene>
    <name evidence="8" type="ORF">CJ198_02465</name>
</gene>
<dbReference type="GO" id="GO:0008652">
    <property type="term" value="P:amino acid biosynthetic process"/>
    <property type="evidence" value="ECO:0007669"/>
    <property type="project" value="UniProtKB-KW"/>
</dbReference>
<dbReference type="InterPro" id="IPR050857">
    <property type="entry name" value="D-2-hydroxyacid_DH"/>
</dbReference>
<protein>
    <submittedName>
        <fullName evidence="8">3-phosphoglycerate dehydrogenase</fullName>
    </submittedName>
</protein>
<dbReference type="Gene3D" id="3.40.50.720">
    <property type="entry name" value="NAD(P)-binding Rossmann-like Domain"/>
    <property type="match status" value="2"/>
</dbReference>
<dbReference type="PANTHER" id="PTHR42789:SF1">
    <property type="entry name" value="D-ISOMER SPECIFIC 2-HYDROXYACID DEHYDROGENASE FAMILY PROTEIN (AFU_ORTHOLOGUE AFUA_6G10090)"/>
    <property type="match status" value="1"/>
</dbReference>
<evidence type="ECO:0000256" key="1">
    <source>
        <dbReference type="ARBA" id="ARBA00005854"/>
    </source>
</evidence>
<dbReference type="InterPro" id="IPR029753">
    <property type="entry name" value="D-isomer_DH_CS"/>
</dbReference>
<name>A0A2N6PL28_9MICO</name>
<dbReference type="Pfam" id="PF02826">
    <property type="entry name" value="2-Hacid_dh_C"/>
    <property type="match status" value="1"/>
</dbReference>
<evidence type="ECO:0000256" key="4">
    <source>
        <dbReference type="ARBA" id="ARBA00023027"/>
    </source>
</evidence>
<dbReference type="Proteomes" id="UP000235703">
    <property type="component" value="Unassembled WGS sequence"/>
</dbReference>
<dbReference type="GO" id="GO:0016616">
    <property type="term" value="F:oxidoreductase activity, acting on the CH-OH group of donors, NAD or NADP as acceptor"/>
    <property type="evidence" value="ECO:0007669"/>
    <property type="project" value="InterPro"/>
</dbReference>
<dbReference type="InterPro" id="IPR029752">
    <property type="entry name" value="D-isomer_DH_CS1"/>
</dbReference>
<evidence type="ECO:0000256" key="5">
    <source>
        <dbReference type="RuleBase" id="RU003719"/>
    </source>
</evidence>
<keyword evidence="9" id="KW-1185">Reference proteome</keyword>
<keyword evidence="4" id="KW-0520">NAD</keyword>
<dbReference type="EMBL" id="PNFZ01000001">
    <property type="protein sequence ID" value="PMB99402.1"/>
    <property type="molecule type" value="Genomic_DNA"/>
</dbReference>
<evidence type="ECO:0000259" key="6">
    <source>
        <dbReference type="Pfam" id="PF00389"/>
    </source>
</evidence>
<accession>A0A2N6PL28</accession>
<dbReference type="PANTHER" id="PTHR42789">
    <property type="entry name" value="D-ISOMER SPECIFIC 2-HYDROXYACID DEHYDROGENASE FAMILY PROTEIN (AFU_ORTHOLOGUE AFUA_6G10090)"/>
    <property type="match status" value="1"/>
</dbReference>
<dbReference type="GO" id="GO:0051287">
    <property type="term" value="F:NAD binding"/>
    <property type="evidence" value="ECO:0007669"/>
    <property type="project" value="InterPro"/>
</dbReference>
<keyword evidence="2" id="KW-0028">Amino-acid biosynthesis</keyword>
<dbReference type="OrthoDB" id="117809at2"/>
<dbReference type="SUPFAM" id="SSF52283">
    <property type="entry name" value="Formate/glycerate dehydrogenase catalytic domain-like"/>
    <property type="match status" value="1"/>
</dbReference>
<dbReference type="PROSITE" id="PS00065">
    <property type="entry name" value="D_2_HYDROXYACID_DH_1"/>
    <property type="match status" value="1"/>
</dbReference>
<evidence type="ECO:0000259" key="7">
    <source>
        <dbReference type="Pfam" id="PF02826"/>
    </source>
</evidence>
<dbReference type="InterPro" id="IPR006140">
    <property type="entry name" value="D-isomer_DH_NAD-bd"/>
</dbReference>